<dbReference type="InterPro" id="IPR001123">
    <property type="entry name" value="LeuE-type"/>
</dbReference>
<feature type="transmembrane region" description="Helical" evidence="6">
    <location>
        <begin position="36"/>
        <end position="54"/>
    </location>
</feature>
<dbReference type="Proteomes" id="UP000320338">
    <property type="component" value="Unassembled WGS sequence"/>
</dbReference>
<dbReference type="GO" id="GO:0015171">
    <property type="term" value="F:amino acid transmembrane transporter activity"/>
    <property type="evidence" value="ECO:0007669"/>
    <property type="project" value="TreeGrafter"/>
</dbReference>
<accession>A0A4Y3WFX4</accession>
<dbReference type="EMBL" id="BJNG01000001">
    <property type="protein sequence ID" value="GEC17902.1"/>
    <property type="molecule type" value="Genomic_DNA"/>
</dbReference>
<keyword evidence="5 6" id="KW-0472">Membrane</keyword>
<name>A0A4Y3WFX4_9PSEU</name>
<feature type="transmembrane region" description="Helical" evidence="6">
    <location>
        <begin position="151"/>
        <end position="171"/>
    </location>
</feature>
<feature type="transmembrane region" description="Helical" evidence="6">
    <location>
        <begin position="118"/>
        <end position="139"/>
    </location>
</feature>
<keyword evidence="3 6" id="KW-0812">Transmembrane</keyword>
<evidence type="ECO:0000256" key="4">
    <source>
        <dbReference type="ARBA" id="ARBA00022989"/>
    </source>
</evidence>
<dbReference type="PANTHER" id="PTHR30086:SF20">
    <property type="entry name" value="ARGININE EXPORTER PROTEIN ARGO-RELATED"/>
    <property type="match status" value="1"/>
</dbReference>
<keyword evidence="2" id="KW-1003">Cell membrane</keyword>
<evidence type="ECO:0000256" key="1">
    <source>
        <dbReference type="ARBA" id="ARBA00004651"/>
    </source>
</evidence>
<dbReference type="AlphaFoldDB" id="A0A4Y3WFX4"/>
<sequence>MDLLPFLAVCALVVLLPGVDMAVVTQQVLTHGRRAGLLAVAGIVTGSAVQATAATLGLSALLAASAPAFATLKIIGAAYLVWLGTRTLWQARRGTGPAPADPSADASARAGRSFRAGLLTNLLNPKIVVFYVAFLPQFVDPGAGATGRTAVLAAVFLAVATAWLVLFTVLLGRLRPVLARAAVRRRIEQVTGVVLVGLGVRLAADA</sequence>
<dbReference type="Pfam" id="PF01810">
    <property type="entry name" value="LysE"/>
    <property type="match status" value="1"/>
</dbReference>
<keyword evidence="4 6" id="KW-1133">Transmembrane helix</keyword>
<dbReference type="GO" id="GO:0005886">
    <property type="term" value="C:plasma membrane"/>
    <property type="evidence" value="ECO:0007669"/>
    <property type="project" value="UniProtKB-SubCell"/>
</dbReference>
<comment type="caution">
    <text evidence="7">The sequence shown here is derived from an EMBL/GenBank/DDBJ whole genome shotgun (WGS) entry which is preliminary data.</text>
</comment>
<proteinExistence type="predicted"/>
<dbReference type="PIRSF" id="PIRSF006324">
    <property type="entry name" value="LeuE"/>
    <property type="match status" value="1"/>
</dbReference>
<evidence type="ECO:0000256" key="2">
    <source>
        <dbReference type="ARBA" id="ARBA00022475"/>
    </source>
</evidence>
<evidence type="ECO:0000313" key="8">
    <source>
        <dbReference type="Proteomes" id="UP000320338"/>
    </source>
</evidence>
<evidence type="ECO:0000313" key="7">
    <source>
        <dbReference type="EMBL" id="GEC17902.1"/>
    </source>
</evidence>
<protein>
    <submittedName>
        <fullName evidence="7">Lysine transporter LysE</fullName>
    </submittedName>
</protein>
<organism evidence="7 8">
    <name type="scientific">Pseudonocardia hydrocarbonoxydans</name>
    <dbReference type="NCBI Taxonomy" id="76726"/>
    <lineage>
        <taxon>Bacteria</taxon>
        <taxon>Bacillati</taxon>
        <taxon>Actinomycetota</taxon>
        <taxon>Actinomycetes</taxon>
        <taxon>Pseudonocardiales</taxon>
        <taxon>Pseudonocardiaceae</taxon>
        <taxon>Pseudonocardia</taxon>
    </lineage>
</organism>
<reference evidence="7 8" key="1">
    <citation type="submission" date="2019-06" db="EMBL/GenBank/DDBJ databases">
        <title>Whole genome shotgun sequence of Pseudonocardia hydrocarbonoxydans NBRC 14498.</title>
        <authorList>
            <person name="Hosoyama A."/>
            <person name="Uohara A."/>
            <person name="Ohji S."/>
            <person name="Ichikawa N."/>
        </authorList>
    </citation>
    <scope>NUCLEOTIDE SEQUENCE [LARGE SCALE GENOMIC DNA]</scope>
    <source>
        <strain evidence="7 8">NBRC 14498</strain>
    </source>
</reference>
<dbReference type="PANTHER" id="PTHR30086">
    <property type="entry name" value="ARGININE EXPORTER PROTEIN ARGO"/>
    <property type="match status" value="1"/>
</dbReference>
<feature type="transmembrane region" description="Helical" evidence="6">
    <location>
        <begin position="60"/>
        <end position="83"/>
    </location>
</feature>
<keyword evidence="8" id="KW-1185">Reference proteome</keyword>
<comment type="subcellular location">
    <subcellularLocation>
        <location evidence="1">Cell membrane</location>
        <topology evidence="1">Multi-pass membrane protein</topology>
    </subcellularLocation>
</comment>
<gene>
    <name evidence="7" type="ORF">PHY01_01850</name>
</gene>
<feature type="transmembrane region" description="Helical" evidence="6">
    <location>
        <begin position="6"/>
        <end position="24"/>
    </location>
</feature>
<dbReference type="RefSeq" id="WP_246085592.1">
    <property type="nucleotide sequence ID" value="NZ_BAAARZ010000017.1"/>
</dbReference>
<evidence type="ECO:0000256" key="3">
    <source>
        <dbReference type="ARBA" id="ARBA00022692"/>
    </source>
</evidence>
<evidence type="ECO:0000256" key="6">
    <source>
        <dbReference type="SAM" id="Phobius"/>
    </source>
</evidence>
<evidence type="ECO:0000256" key="5">
    <source>
        <dbReference type="ARBA" id="ARBA00023136"/>
    </source>
</evidence>